<accession>A0A7E4V3Z1</accession>
<evidence type="ECO:0000313" key="2">
    <source>
        <dbReference type="WBParaSite" id="Pan_g16269.t1"/>
    </source>
</evidence>
<protein>
    <submittedName>
        <fullName evidence="2">Ubiquitinyl hydrolase 1</fullName>
    </submittedName>
</protein>
<reference evidence="2" key="2">
    <citation type="submission" date="2020-10" db="UniProtKB">
        <authorList>
            <consortium name="WormBaseParasite"/>
        </authorList>
    </citation>
    <scope>IDENTIFICATION</scope>
</reference>
<reference evidence="1" key="1">
    <citation type="journal article" date="2013" name="Genetics">
        <title>The draft genome and transcriptome of Panagrellus redivivus are shaped by the harsh demands of a free-living lifestyle.</title>
        <authorList>
            <person name="Srinivasan J."/>
            <person name="Dillman A.R."/>
            <person name="Macchietto M.G."/>
            <person name="Heikkinen L."/>
            <person name="Lakso M."/>
            <person name="Fracchia K.M."/>
            <person name="Antoshechkin I."/>
            <person name="Mortazavi A."/>
            <person name="Wong G."/>
            <person name="Sternberg P.W."/>
        </authorList>
    </citation>
    <scope>NUCLEOTIDE SEQUENCE [LARGE SCALE GENOMIC DNA]</scope>
    <source>
        <strain evidence="1">MT8872</strain>
    </source>
</reference>
<dbReference type="AlphaFoldDB" id="A0A7E4V3Z1"/>
<proteinExistence type="predicted"/>
<organism evidence="1 2">
    <name type="scientific">Panagrellus redivivus</name>
    <name type="common">Microworm</name>
    <dbReference type="NCBI Taxonomy" id="6233"/>
    <lineage>
        <taxon>Eukaryota</taxon>
        <taxon>Metazoa</taxon>
        <taxon>Ecdysozoa</taxon>
        <taxon>Nematoda</taxon>
        <taxon>Chromadorea</taxon>
        <taxon>Rhabditida</taxon>
        <taxon>Tylenchina</taxon>
        <taxon>Panagrolaimomorpha</taxon>
        <taxon>Panagrolaimoidea</taxon>
        <taxon>Panagrolaimidae</taxon>
        <taxon>Panagrellus</taxon>
    </lineage>
</organism>
<sequence length="188" mass="21649">MTVQMSRRKCHQISRGIRFIRSGWLVRRFKSARTSVADGKDNCWESGGYSIPHWLPAMEMEVQMEKVQFWLEWNRKTRVNSILAPQGAHKTANMQPIKIPMPTDSTCRIQALQVIRHGPKGRFHQIDNVKMFVTVTKVETVPFWQMLFQQGTVSGRLGMDMLPYPSEHSKSMCMSFSGPTVLCLVSFE</sequence>
<name>A0A7E4V3Z1_PANRE</name>
<dbReference type="WBParaSite" id="Pan_g16269.t1">
    <property type="protein sequence ID" value="Pan_g16269.t1"/>
    <property type="gene ID" value="Pan_g16269"/>
</dbReference>
<evidence type="ECO:0000313" key="1">
    <source>
        <dbReference type="Proteomes" id="UP000492821"/>
    </source>
</evidence>
<keyword evidence="1" id="KW-1185">Reference proteome</keyword>
<dbReference type="Proteomes" id="UP000492821">
    <property type="component" value="Unassembled WGS sequence"/>
</dbReference>